<evidence type="ECO:0000313" key="3">
    <source>
        <dbReference type="Proteomes" id="UP001054252"/>
    </source>
</evidence>
<evidence type="ECO:0000313" key="2">
    <source>
        <dbReference type="EMBL" id="GKV18438.1"/>
    </source>
</evidence>
<organism evidence="2 3">
    <name type="scientific">Rubroshorea leprosula</name>
    <dbReference type="NCBI Taxonomy" id="152421"/>
    <lineage>
        <taxon>Eukaryota</taxon>
        <taxon>Viridiplantae</taxon>
        <taxon>Streptophyta</taxon>
        <taxon>Embryophyta</taxon>
        <taxon>Tracheophyta</taxon>
        <taxon>Spermatophyta</taxon>
        <taxon>Magnoliopsida</taxon>
        <taxon>eudicotyledons</taxon>
        <taxon>Gunneridae</taxon>
        <taxon>Pentapetalae</taxon>
        <taxon>rosids</taxon>
        <taxon>malvids</taxon>
        <taxon>Malvales</taxon>
        <taxon>Dipterocarpaceae</taxon>
        <taxon>Rubroshorea</taxon>
    </lineage>
</organism>
<proteinExistence type="predicted"/>
<dbReference type="EMBL" id="BPVZ01000050">
    <property type="protein sequence ID" value="GKV18438.1"/>
    <property type="molecule type" value="Genomic_DNA"/>
</dbReference>
<dbReference type="Proteomes" id="UP001054252">
    <property type="component" value="Unassembled WGS sequence"/>
</dbReference>
<keyword evidence="1" id="KW-0472">Membrane</keyword>
<reference evidence="2 3" key="1">
    <citation type="journal article" date="2021" name="Commun. Biol.">
        <title>The genome of Shorea leprosula (Dipterocarpaceae) highlights the ecological relevance of drought in aseasonal tropical rainforests.</title>
        <authorList>
            <person name="Ng K.K.S."/>
            <person name="Kobayashi M.J."/>
            <person name="Fawcett J.A."/>
            <person name="Hatakeyama M."/>
            <person name="Paape T."/>
            <person name="Ng C.H."/>
            <person name="Ang C.C."/>
            <person name="Tnah L.H."/>
            <person name="Lee C.T."/>
            <person name="Nishiyama T."/>
            <person name="Sese J."/>
            <person name="O'Brien M.J."/>
            <person name="Copetti D."/>
            <person name="Mohd Noor M.I."/>
            <person name="Ong R.C."/>
            <person name="Putra M."/>
            <person name="Sireger I.Z."/>
            <person name="Indrioko S."/>
            <person name="Kosugi Y."/>
            <person name="Izuno A."/>
            <person name="Isagi Y."/>
            <person name="Lee S.L."/>
            <person name="Shimizu K.K."/>
        </authorList>
    </citation>
    <scope>NUCLEOTIDE SEQUENCE [LARGE SCALE GENOMIC DNA]</scope>
    <source>
        <strain evidence="2">214</strain>
    </source>
</reference>
<keyword evidence="1" id="KW-1133">Transmembrane helix</keyword>
<feature type="transmembrane region" description="Helical" evidence="1">
    <location>
        <begin position="7"/>
        <end position="27"/>
    </location>
</feature>
<dbReference type="AlphaFoldDB" id="A0AAV5K4K1"/>
<comment type="caution">
    <text evidence="2">The sequence shown here is derived from an EMBL/GenBank/DDBJ whole genome shotgun (WGS) entry which is preliminary data.</text>
</comment>
<gene>
    <name evidence="2" type="ORF">SLEP1_g28824</name>
</gene>
<keyword evidence="1" id="KW-0812">Transmembrane</keyword>
<name>A0AAV5K4K1_9ROSI</name>
<keyword evidence="3" id="KW-1185">Reference proteome</keyword>
<sequence>MHHDQWNAFPVVCYSFVVAAACALSLLITSFSLAPLSVIIALWILLYLFKEDCLVLWSHSISDRWVWR</sequence>
<evidence type="ECO:0000256" key="1">
    <source>
        <dbReference type="SAM" id="Phobius"/>
    </source>
</evidence>
<protein>
    <submittedName>
        <fullName evidence="2">Uncharacterized protein</fullName>
    </submittedName>
</protein>
<accession>A0AAV5K4K1</accession>